<dbReference type="Gene3D" id="3.40.190.10">
    <property type="entry name" value="Periplasmic binding protein-like II"/>
    <property type="match status" value="2"/>
</dbReference>
<keyword evidence="3" id="KW-0732">Signal</keyword>
<evidence type="ECO:0000256" key="1">
    <source>
        <dbReference type="ARBA" id="ARBA00004418"/>
    </source>
</evidence>
<proteinExistence type="inferred from homology"/>
<comment type="subcellular location">
    <subcellularLocation>
        <location evidence="1">Periplasm</location>
    </subcellularLocation>
</comment>
<gene>
    <name evidence="5" type="ORF">DDK22_30870</name>
</gene>
<dbReference type="AlphaFoldDB" id="A0A367PAH7"/>
<comment type="caution">
    <text evidence="5">The sequence shown here is derived from an EMBL/GenBank/DDBJ whole genome shotgun (WGS) entry which is preliminary data.</text>
</comment>
<organism evidence="5 6">
    <name type="scientific">Cupriavidus necator</name>
    <name type="common">Alcaligenes eutrophus</name>
    <name type="synonym">Ralstonia eutropha</name>
    <dbReference type="NCBI Taxonomy" id="106590"/>
    <lineage>
        <taxon>Bacteria</taxon>
        <taxon>Pseudomonadati</taxon>
        <taxon>Pseudomonadota</taxon>
        <taxon>Betaproteobacteria</taxon>
        <taxon>Burkholderiales</taxon>
        <taxon>Burkholderiaceae</taxon>
        <taxon>Cupriavidus</taxon>
    </lineage>
</organism>
<dbReference type="PANTHER" id="PTHR30024">
    <property type="entry name" value="ALIPHATIC SULFONATES-BINDING PROTEIN-RELATED"/>
    <property type="match status" value="1"/>
</dbReference>
<evidence type="ECO:0000313" key="5">
    <source>
        <dbReference type="EMBL" id="RCJ04584.1"/>
    </source>
</evidence>
<feature type="domain" description="SsuA/THI5-like" evidence="4">
    <location>
        <begin position="65"/>
        <end position="196"/>
    </location>
</feature>
<dbReference type="EMBL" id="QDHA01000094">
    <property type="protein sequence ID" value="RCJ04584.1"/>
    <property type="molecule type" value="Genomic_DNA"/>
</dbReference>
<sequence>MSRPSSEAEDSSHLTETRMTHGFRRLGLLFATLGLSLSCAVAPAQASRQYQKVRFSLNPAQIIYLPLFLAVDRGYFRAEGLDVQVMPYKGSANSQMPLLARGDVDISVVIAGPAMFNQFSEGFNIKLISTLTEPKQGYRDGAVLVVRKDLWDAGAIRKLQDLKGRKVDGAVEGNPVDFLLRSALHSVDLKKSDVTLSYKPRTPGDTPEILRQKVVDVAGVSEPTATLCSAGGR</sequence>
<comment type="similarity">
    <text evidence="2">Belongs to the bacterial solute-binding protein SsuA/TauA family.</text>
</comment>
<dbReference type="InterPro" id="IPR015168">
    <property type="entry name" value="SsuA/THI5"/>
</dbReference>
<dbReference type="SUPFAM" id="SSF53850">
    <property type="entry name" value="Periplasmic binding protein-like II"/>
    <property type="match status" value="1"/>
</dbReference>
<evidence type="ECO:0000259" key="4">
    <source>
        <dbReference type="Pfam" id="PF09084"/>
    </source>
</evidence>
<dbReference type="Proteomes" id="UP000253501">
    <property type="component" value="Unassembled WGS sequence"/>
</dbReference>
<dbReference type="PANTHER" id="PTHR30024:SF47">
    <property type="entry name" value="TAURINE-BINDING PERIPLASMIC PROTEIN"/>
    <property type="match status" value="1"/>
</dbReference>
<reference evidence="5 6" key="1">
    <citation type="submission" date="2018-04" db="EMBL/GenBank/DDBJ databases">
        <title>Cupriavidus necator CR12 genome sequencing and assembly.</title>
        <authorList>
            <person name="Ben Fekih I."/>
            <person name="Mazhar H.S."/>
            <person name="Bello S.K."/>
            <person name="Rensing C."/>
        </authorList>
    </citation>
    <scope>NUCLEOTIDE SEQUENCE [LARGE SCALE GENOMIC DNA]</scope>
    <source>
        <strain evidence="5 6">CR12</strain>
    </source>
</reference>
<evidence type="ECO:0000256" key="3">
    <source>
        <dbReference type="ARBA" id="ARBA00022729"/>
    </source>
</evidence>
<accession>A0A367PAH7</accession>
<name>A0A367PAH7_CUPNE</name>
<dbReference type="Pfam" id="PF09084">
    <property type="entry name" value="NMT1"/>
    <property type="match status" value="1"/>
</dbReference>
<protein>
    <submittedName>
        <fullName evidence="5">ABC transporter substrate-binding protein</fullName>
    </submittedName>
</protein>
<dbReference type="GO" id="GO:0042597">
    <property type="term" value="C:periplasmic space"/>
    <property type="evidence" value="ECO:0007669"/>
    <property type="project" value="UniProtKB-SubCell"/>
</dbReference>
<evidence type="ECO:0000313" key="6">
    <source>
        <dbReference type="Proteomes" id="UP000253501"/>
    </source>
</evidence>
<evidence type="ECO:0000256" key="2">
    <source>
        <dbReference type="ARBA" id="ARBA00010742"/>
    </source>
</evidence>